<reference evidence="2 3" key="1">
    <citation type="submission" date="2020-02" db="EMBL/GenBank/DDBJ databases">
        <authorList>
            <person name="Ma Q."/>
            <person name="Huang Y."/>
            <person name="Song X."/>
            <person name="Pei D."/>
        </authorList>
    </citation>
    <scope>NUCLEOTIDE SEQUENCE [LARGE SCALE GENOMIC DNA]</scope>
    <source>
        <strain evidence="2">Sxm20200214</strain>
        <tissue evidence="2">Leaf</tissue>
    </source>
</reference>
<accession>A0A8X8AW61</accession>
<dbReference type="Proteomes" id="UP000886595">
    <property type="component" value="Unassembled WGS sequence"/>
</dbReference>
<protein>
    <submittedName>
        <fullName evidence="2">Uncharacterized protein</fullName>
    </submittedName>
</protein>
<evidence type="ECO:0000313" key="3">
    <source>
        <dbReference type="Proteomes" id="UP000886595"/>
    </source>
</evidence>
<feature type="region of interest" description="Disordered" evidence="1">
    <location>
        <begin position="128"/>
        <end position="165"/>
    </location>
</feature>
<organism evidence="2 3">
    <name type="scientific">Brassica carinata</name>
    <name type="common">Ethiopian mustard</name>
    <name type="synonym">Abyssinian cabbage</name>
    <dbReference type="NCBI Taxonomy" id="52824"/>
    <lineage>
        <taxon>Eukaryota</taxon>
        <taxon>Viridiplantae</taxon>
        <taxon>Streptophyta</taxon>
        <taxon>Embryophyta</taxon>
        <taxon>Tracheophyta</taxon>
        <taxon>Spermatophyta</taxon>
        <taxon>Magnoliopsida</taxon>
        <taxon>eudicotyledons</taxon>
        <taxon>Gunneridae</taxon>
        <taxon>Pentapetalae</taxon>
        <taxon>rosids</taxon>
        <taxon>malvids</taxon>
        <taxon>Brassicales</taxon>
        <taxon>Brassicaceae</taxon>
        <taxon>Brassiceae</taxon>
        <taxon>Brassica</taxon>
    </lineage>
</organism>
<evidence type="ECO:0000256" key="1">
    <source>
        <dbReference type="SAM" id="MobiDB-lite"/>
    </source>
</evidence>
<name>A0A8X8AW61_BRACI</name>
<dbReference type="EMBL" id="JAAMPC010000004">
    <property type="protein sequence ID" value="KAG2315069.1"/>
    <property type="molecule type" value="Genomic_DNA"/>
</dbReference>
<evidence type="ECO:0000313" key="2">
    <source>
        <dbReference type="EMBL" id="KAG2315069.1"/>
    </source>
</evidence>
<proteinExistence type="predicted"/>
<keyword evidence="3" id="KW-1185">Reference proteome</keyword>
<feature type="compositionally biased region" description="Basic residues" evidence="1">
    <location>
        <begin position="131"/>
        <end position="151"/>
    </location>
</feature>
<gene>
    <name evidence="2" type="ORF">Bca52824_018191</name>
</gene>
<sequence>MEGSHFGSLSRSDASSWKDYCSLNAVWGKFGNIIVRTVSSTCCLVLIPSVQTREWVLQVGYWQADSFVASAIGEPLHTKNRVLIRIWRYKSESQRLSRQLKISGDTAKGVEIDAQAVQQEVQKVDRVEVGKKKKRNSRSGSRKRSCSRAKARAISTPPEEMLSNGVVAQDRWRHFRVSQ</sequence>
<comment type="caution">
    <text evidence="2">The sequence shown here is derived from an EMBL/GenBank/DDBJ whole genome shotgun (WGS) entry which is preliminary data.</text>
</comment>
<dbReference type="OrthoDB" id="1112099at2759"/>
<dbReference type="AlphaFoldDB" id="A0A8X8AW61"/>